<dbReference type="eggNOG" id="ENOG502QTAG">
    <property type="taxonomic scope" value="Eukaryota"/>
</dbReference>
<protein>
    <recommendedName>
        <fullName evidence="4">Glycosyltransferase STELLO1</fullName>
    </recommendedName>
</protein>
<dbReference type="InParanoid" id="A7SLT5"/>
<keyword evidence="3" id="KW-1185">Reference proteome</keyword>
<dbReference type="OMA" id="HTMAPFN"/>
<keyword evidence="1" id="KW-0812">Transmembrane</keyword>
<feature type="transmembrane region" description="Helical" evidence="1">
    <location>
        <begin position="12"/>
        <end position="30"/>
    </location>
</feature>
<keyword evidence="1" id="KW-0472">Membrane</keyword>
<name>A7SLT5_NEMVE</name>
<organism evidence="2 3">
    <name type="scientific">Nematostella vectensis</name>
    <name type="common">Starlet sea anemone</name>
    <dbReference type="NCBI Taxonomy" id="45351"/>
    <lineage>
        <taxon>Eukaryota</taxon>
        <taxon>Metazoa</taxon>
        <taxon>Cnidaria</taxon>
        <taxon>Anthozoa</taxon>
        <taxon>Hexacorallia</taxon>
        <taxon>Actiniaria</taxon>
        <taxon>Edwardsiidae</taxon>
        <taxon>Nematostella</taxon>
    </lineage>
</organism>
<keyword evidence="1" id="KW-1133">Transmembrane helix</keyword>
<dbReference type="PANTHER" id="PTHR31362:SF0">
    <property type="entry name" value="EXOSTOSIN DOMAIN-CONTAINING PROTEIN-RELATED"/>
    <property type="match status" value="1"/>
</dbReference>
<dbReference type="Proteomes" id="UP000001593">
    <property type="component" value="Unassembled WGS sequence"/>
</dbReference>
<gene>
    <name evidence="2" type="ORF">NEMVEDRAFT_v1g246089</name>
</gene>
<evidence type="ECO:0008006" key="4">
    <source>
        <dbReference type="Google" id="ProtNLM"/>
    </source>
</evidence>
<dbReference type="Pfam" id="PF03385">
    <property type="entry name" value="STELLO"/>
    <property type="match status" value="1"/>
</dbReference>
<proteinExistence type="predicted"/>
<reference evidence="2 3" key="1">
    <citation type="journal article" date="2007" name="Science">
        <title>Sea anemone genome reveals ancestral eumetazoan gene repertoire and genomic organization.</title>
        <authorList>
            <person name="Putnam N.H."/>
            <person name="Srivastava M."/>
            <person name="Hellsten U."/>
            <person name="Dirks B."/>
            <person name="Chapman J."/>
            <person name="Salamov A."/>
            <person name="Terry A."/>
            <person name="Shapiro H."/>
            <person name="Lindquist E."/>
            <person name="Kapitonov V.V."/>
            <person name="Jurka J."/>
            <person name="Genikhovich G."/>
            <person name="Grigoriev I.V."/>
            <person name="Lucas S.M."/>
            <person name="Steele R.E."/>
            <person name="Finnerty J.R."/>
            <person name="Technau U."/>
            <person name="Martindale M.Q."/>
            <person name="Rokhsar D.S."/>
        </authorList>
    </citation>
    <scope>NUCLEOTIDE SEQUENCE [LARGE SCALE GENOMIC DNA]</scope>
    <source>
        <strain evidence="3">CH2 X CH6</strain>
    </source>
</reference>
<accession>A7SLT5</accession>
<dbReference type="OrthoDB" id="408493at2759"/>
<dbReference type="AlphaFoldDB" id="A7SLT5"/>
<evidence type="ECO:0000313" key="3">
    <source>
        <dbReference type="Proteomes" id="UP000001593"/>
    </source>
</evidence>
<sequence length="450" mass="52045">MIEAMMRLSLTRTVIFTAIVLQVFVFYYFYTCSKHVSSNDSNAQWKRVKRIPRQATEVNWESVKRNQAPPKDEMYDKWIIITTINEPTEDVKKLASIEGWKVVVVGDTKTPSDWSLPNCVFLSVEKQKTLGYRIVDLLPYKSYARKNLGYLYAIHHGAKYIYETDDDNSPTSGQITFYEQTTGEFYVYATNRLTVNPYAHFGQVTIWPRGYPLENISLPNENTFHKCNNVEPTIQQGVVDGDPDVDAIFRLTRKDADVRIDVKFDSSAPAVLLPPHTMAPFNSQNTFFMHKGFWGLLIPVTPTFRVCDIWRGYWAQRLLWEVNGYLSFFPPNAKQYRSAHNFLLDFIEEKELYHKSGKLVKFLTDWKSEKDHFFSRILDLSIAMAEAEFWGTEDALLTEAWLHDLISVGYEPPRLKPTVQRCSEEEPVKLEPKHQASSYLGIGSKLVDIL</sequence>
<evidence type="ECO:0000313" key="2">
    <source>
        <dbReference type="EMBL" id="EDO35312.1"/>
    </source>
</evidence>
<dbReference type="PhylomeDB" id="A7SLT5"/>
<evidence type="ECO:0000256" key="1">
    <source>
        <dbReference type="SAM" id="Phobius"/>
    </source>
</evidence>
<dbReference type="PANTHER" id="PTHR31362">
    <property type="entry name" value="GLYCOSYLTRANSFERASE STELLO1-RELATED"/>
    <property type="match status" value="1"/>
</dbReference>
<dbReference type="KEGG" id="nve:5506719"/>
<dbReference type="STRING" id="45351.A7SLT5"/>
<dbReference type="EMBL" id="DS469702">
    <property type="protein sequence ID" value="EDO35312.1"/>
    <property type="molecule type" value="Genomic_DNA"/>
</dbReference>
<dbReference type="InterPro" id="IPR005049">
    <property type="entry name" value="STL-like"/>
</dbReference>
<dbReference type="HOGENOM" id="CLU_049240_0_0_1"/>